<sequence length="251" mass="26580">MTDDPTLWAQRLEEAVVGLGANGDRSHDLAHAKRVLRTALALADGVEDQGEGPVDRLVLTAAAYLHDIVAIEKNDPRRSLASRLSAAKAREILGGLDFPAGRQDGVAHAIEAHSFSAGIAPRSLEARILQDADRMESLGAIGVARTFYVAGRLGSALFHDDDPLAFARPLDERAYALDHFFTKLLTLPATMTTAPGRAMAGERAELLRAFAEALAQEVSGAAAPGPRPARPSDGEAPSPLPVWPGSGTRTR</sequence>
<dbReference type="AlphaFoldDB" id="Q2RSN6"/>
<proteinExistence type="predicted"/>
<dbReference type="SMART" id="SM00471">
    <property type="entry name" value="HDc"/>
    <property type="match status" value="1"/>
</dbReference>
<gene>
    <name evidence="3" type="ordered locus">Rru_A2059</name>
</gene>
<evidence type="ECO:0000313" key="4">
    <source>
        <dbReference type="Proteomes" id="UP000001929"/>
    </source>
</evidence>
<dbReference type="CDD" id="cd00077">
    <property type="entry name" value="HDc"/>
    <property type="match status" value="1"/>
</dbReference>
<dbReference type="InterPro" id="IPR006674">
    <property type="entry name" value="HD_domain"/>
</dbReference>
<reference evidence="3 4" key="1">
    <citation type="journal article" date="2011" name="Stand. Genomic Sci.">
        <title>Complete genome sequence of Rhodospirillum rubrum type strain (S1).</title>
        <authorList>
            <person name="Munk A.C."/>
            <person name="Copeland A."/>
            <person name="Lucas S."/>
            <person name="Lapidus A."/>
            <person name="Del Rio T.G."/>
            <person name="Barry K."/>
            <person name="Detter J.C."/>
            <person name="Hammon N."/>
            <person name="Israni S."/>
            <person name="Pitluck S."/>
            <person name="Brettin T."/>
            <person name="Bruce D."/>
            <person name="Han C."/>
            <person name="Tapia R."/>
            <person name="Gilna P."/>
            <person name="Schmutz J."/>
            <person name="Larimer F."/>
            <person name="Land M."/>
            <person name="Kyrpides N.C."/>
            <person name="Mavromatis K."/>
            <person name="Richardson P."/>
            <person name="Rohde M."/>
            <person name="Goker M."/>
            <person name="Klenk H.P."/>
            <person name="Zhang Y."/>
            <person name="Roberts G.P."/>
            <person name="Reslewic S."/>
            <person name="Schwartz D.C."/>
        </authorList>
    </citation>
    <scope>NUCLEOTIDE SEQUENCE [LARGE SCALE GENOMIC DNA]</scope>
    <source>
        <strain evidence="4">ATCC 11170 / ATH 1.1.1 / DSM 467 / LMG 4362 / NCIMB 8255 / S1</strain>
    </source>
</reference>
<dbReference type="Gene3D" id="1.10.3210.50">
    <property type="match status" value="1"/>
</dbReference>
<dbReference type="HOGENOM" id="CLU_036524_3_0_5"/>
<dbReference type="eggNOG" id="COG1418">
    <property type="taxonomic scope" value="Bacteria"/>
</dbReference>
<dbReference type="PROSITE" id="PS51831">
    <property type="entry name" value="HD"/>
    <property type="match status" value="1"/>
</dbReference>
<dbReference type="PhylomeDB" id="Q2RSN6"/>
<keyword evidence="4" id="KW-1185">Reference proteome</keyword>
<dbReference type="InterPro" id="IPR003607">
    <property type="entry name" value="HD/PDEase_dom"/>
</dbReference>
<evidence type="ECO:0000313" key="3">
    <source>
        <dbReference type="EMBL" id="ABC22859.1"/>
    </source>
</evidence>
<evidence type="ECO:0000259" key="2">
    <source>
        <dbReference type="PROSITE" id="PS51831"/>
    </source>
</evidence>
<dbReference type="EnsemblBacteria" id="ABC22859">
    <property type="protein sequence ID" value="ABC22859"/>
    <property type="gene ID" value="Rru_A2059"/>
</dbReference>
<organism evidence="3 4">
    <name type="scientific">Rhodospirillum rubrum (strain ATCC 11170 / ATH 1.1.1 / DSM 467 / LMG 4362 / NCIMB 8255 / S1)</name>
    <dbReference type="NCBI Taxonomy" id="269796"/>
    <lineage>
        <taxon>Bacteria</taxon>
        <taxon>Pseudomonadati</taxon>
        <taxon>Pseudomonadota</taxon>
        <taxon>Alphaproteobacteria</taxon>
        <taxon>Rhodospirillales</taxon>
        <taxon>Rhodospirillaceae</taxon>
        <taxon>Rhodospirillum</taxon>
    </lineage>
</organism>
<dbReference type="PANTHER" id="PTHR33594:SF1">
    <property type="entry name" value="HD_PDEASE DOMAIN-CONTAINING PROTEIN"/>
    <property type="match status" value="1"/>
</dbReference>
<dbReference type="Proteomes" id="UP000001929">
    <property type="component" value="Chromosome"/>
</dbReference>
<dbReference type="STRING" id="269796.Rru_A2059"/>
<accession>Q2RSN6</accession>
<dbReference type="SUPFAM" id="SSF109604">
    <property type="entry name" value="HD-domain/PDEase-like"/>
    <property type="match status" value="1"/>
</dbReference>
<name>Q2RSN6_RHORT</name>
<dbReference type="KEGG" id="rru:Rru_A2059"/>
<protein>
    <submittedName>
        <fullName evidence="3">Metal dependent phosphohydrolase, HD region</fullName>
    </submittedName>
</protein>
<dbReference type="RefSeq" id="WP_011389812.1">
    <property type="nucleotide sequence ID" value="NC_007643.1"/>
</dbReference>
<feature type="domain" description="HD" evidence="2">
    <location>
        <begin position="28"/>
        <end position="138"/>
    </location>
</feature>
<feature type="region of interest" description="Disordered" evidence="1">
    <location>
        <begin position="218"/>
        <end position="251"/>
    </location>
</feature>
<evidence type="ECO:0000256" key="1">
    <source>
        <dbReference type="SAM" id="MobiDB-lite"/>
    </source>
</evidence>
<dbReference type="PANTHER" id="PTHR33594">
    <property type="entry name" value="SUPERFAMILY HYDROLASE, PUTATIVE (AFU_ORTHOLOGUE AFUA_1G03035)-RELATED"/>
    <property type="match status" value="1"/>
</dbReference>
<dbReference type="Pfam" id="PF01966">
    <property type="entry name" value="HD"/>
    <property type="match status" value="1"/>
</dbReference>
<dbReference type="EMBL" id="CP000230">
    <property type="protein sequence ID" value="ABC22859.1"/>
    <property type="molecule type" value="Genomic_DNA"/>
</dbReference>